<sequence length="118" mass="13075">MRKKYSNIGQWQAVSFKQDDQFILRVKALLPTQNPGANCFLRKMASASQPEVGLVLRLDGSEHINVESAELTYICYKEVSNEPFAFRNVIVVSFINGSKSSSFIAATDILERGNGCGI</sequence>
<comment type="caution">
    <text evidence="1">The sequence shown here is derived from an EMBL/GenBank/DDBJ whole genome shotgun (WGS) entry which is preliminary data.</text>
</comment>
<organism evidence="1 2">
    <name type="scientific">Pedobacter paludis</name>
    <dbReference type="NCBI Taxonomy" id="2203212"/>
    <lineage>
        <taxon>Bacteria</taxon>
        <taxon>Pseudomonadati</taxon>
        <taxon>Bacteroidota</taxon>
        <taxon>Sphingobacteriia</taxon>
        <taxon>Sphingobacteriales</taxon>
        <taxon>Sphingobacteriaceae</taxon>
        <taxon>Pedobacter</taxon>
    </lineage>
</organism>
<evidence type="ECO:0000313" key="1">
    <source>
        <dbReference type="EMBL" id="PWS32636.1"/>
    </source>
</evidence>
<dbReference type="EMBL" id="QGNY01000002">
    <property type="protein sequence ID" value="PWS32636.1"/>
    <property type="molecule type" value="Genomic_DNA"/>
</dbReference>
<dbReference type="RefSeq" id="WP_109928808.1">
    <property type="nucleotide sequence ID" value="NZ_QGNY01000002.1"/>
</dbReference>
<dbReference type="Proteomes" id="UP000245391">
    <property type="component" value="Unassembled WGS sequence"/>
</dbReference>
<accession>A0A317F564</accession>
<dbReference type="AlphaFoldDB" id="A0A317F564"/>
<name>A0A317F564_9SPHI</name>
<keyword evidence="2" id="KW-1185">Reference proteome</keyword>
<reference evidence="2" key="1">
    <citation type="submission" date="2018-05" db="EMBL/GenBank/DDBJ databases">
        <title>Pedobacter paludis sp. nov., isolated from wetland soil.</title>
        <authorList>
            <person name="Zhang Y."/>
        </authorList>
    </citation>
    <scope>NUCLEOTIDE SEQUENCE [LARGE SCALE GENOMIC DNA]</scope>
    <source>
        <strain evidence="2">R-8</strain>
    </source>
</reference>
<protein>
    <submittedName>
        <fullName evidence="1">Uncharacterized protein</fullName>
    </submittedName>
</protein>
<gene>
    <name evidence="1" type="ORF">DF947_06065</name>
</gene>
<proteinExistence type="predicted"/>
<evidence type="ECO:0000313" key="2">
    <source>
        <dbReference type="Proteomes" id="UP000245391"/>
    </source>
</evidence>